<dbReference type="PANTHER" id="PTHR45138:SF9">
    <property type="entry name" value="DIGUANYLATE CYCLASE DGCM-RELATED"/>
    <property type="match status" value="1"/>
</dbReference>
<feature type="transmembrane region" description="Helical" evidence="4">
    <location>
        <begin position="331"/>
        <end position="350"/>
    </location>
</feature>
<dbReference type="Gene3D" id="3.30.70.270">
    <property type="match status" value="1"/>
</dbReference>
<dbReference type="Pfam" id="PF00990">
    <property type="entry name" value="GGDEF"/>
    <property type="match status" value="1"/>
</dbReference>
<reference evidence="6 7" key="1">
    <citation type="submission" date="2016-07" db="EMBL/GenBank/DDBJ databases">
        <title>Acinetobacter sp. ANC 4603.</title>
        <authorList>
            <person name="Radolfova-Krizova L."/>
            <person name="Nemec A."/>
        </authorList>
    </citation>
    <scope>NUCLEOTIDE SEQUENCE [LARGE SCALE GENOMIC DNA]</scope>
    <source>
        <strain evidence="6 7">ANC 4603</strain>
    </source>
</reference>
<comment type="caution">
    <text evidence="6">The sequence shown here is derived from an EMBL/GenBank/DDBJ whole genome shotgun (WGS) entry which is preliminary data.</text>
</comment>
<feature type="transmembrane region" description="Helical" evidence="4">
    <location>
        <begin position="206"/>
        <end position="229"/>
    </location>
</feature>
<keyword evidence="6" id="KW-0808">Transferase</keyword>
<dbReference type="InterPro" id="IPR029787">
    <property type="entry name" value="Nucleotide_cyclase"/>
</dbReference>
<dbReference type="AlphaFoldDB" id="A0A1C3CYP8"/>
<feature type="transmembrane region" description="Helical" evidence="4">
    <location>
        <begin position="241"/>
        <end position="259"/>
    </location>
</feature>
<dbReference type="InterPro" id="IPR043128">
    <property type="entry name" value="Rev_trsase/Diguanyl_cyclase"/>
</dbReference>
<keyword evidence="4" id="KW-0812">Transmembrane</keyword>
<evidence type="ECO:0000256" key="3">
    <source>
        <dbReference type="ARBA" id="ARBA00034247"/>
    </source>
</evidence>
<evidence type="ECO:0000256" key="1">
    <source>
        <dbReference type="ARBA" id="ARBA00001946"/>
    </source>
</evidence>
<evidence type="ECO:0000259" key="5">
    <source>
        <dbReference type="PROSITE" id="PS50887"/>
    </source>
</evidence>
<dbReference type="FunFam" id="3.30.70.270:FF:000001">
    <property type="entry name" value="Diguanylate cyclase domain protein"/>
    <property type="match status" value="1"/>
</dbReference>
<dbReference type="InterPro" id="IPR050469">
    <property type="entry name" value="Diguanylate_Cyclase"/>
</dbReference>
<feature type="transmembrane region" description="Helical" evidence="4">
    <location>
        <begin position="362"/>
        <end position="382"/>
    </location>
</feature>
<dbReference type="CDD" id="cd01949">
    <property type="entry name" value="GGDEF"/>
    <property type="match status" value="1"/>
</dbReference>
<keyword evidence="6" id="KW-0418">Kinase</keyword>
<dbReference type="GO" id="GO:0052621">
    <property type="term" value="F:diguanylate cyclase activity"/>
    <property type="evidence" value="ECO:0007669"/>
    <property type="project" value="UniProtKB-EC"/>
</dbReference>
<proteinExistence type="predicted"/>
<feature type="transmembrane region" description="Helical" evidence="4">
    <location>
        <begin position="304"/>
        <end position="325"/>
    </location>
</feature>
<evidence type="ECO:0000313" key="6">
    <source>
        <dbReference type="EMBL" id="ODA13873.1"/>
    </source>
</evidence>
<evidence type="ECO:0000256" key="4">
    <source>
        <dbReference type="SAM" id="Phobius"/>
    </source>
</evidence>
<dbReference type="GO" id="GO:0016301">
    <property type="term" value="F:kinase activity"/>
    <property type="evidence" value="ECO:0007669"/>
    <property type="project" value="UniProtKB-KW"/>
</dbReference>
<protein>
    <recommendedName>
        <fullName evidence="2">diguanylate cyclase</fullName>
        <ecNumber evidence="2">2.7.7.65</ecNumber>
    </recommendedName>
</protein>
<dbReference type="EMBL" id="MBDL01000008">
    <property type="protein sequence ID" value="ODA13873.1"/>
    <property type="molecule type" value="Genomic_DNA"/>
</dbReference>
<feature type="transmembrane region" description="Helical" evidence="4">
    <location>
        <begin position="388"/>
        <end position="405"/>
    </location>
</feature>
<name>A0A1C3CYP8_9GAMM</name>
<evidence type="ECO:0000313" key="7">
    <source>
        <dbReference type="Proteomes" id="UP000186553"/>
    </source>
</evidence>
<keyword evidence="4" id="KW-1133">Transmembrane helix</keyword>
<keyword evidence="7" id="KW-1185">Reference proteome</keyword>
<dbReference type="PANTHER" id="PTHR45138">
    <property type="entry name" value="REGULATORY COMPONENTS OF SENSORY TRANSDUCTION SYSTEM"/>
    <property type="match status" value="1"/>
</dbReference>
<dbReference type="EC" id="2.7.7.65" evidence="2"/>
<dbReference type="PROSITE" id="PS50887">
    <property type="entry name" value="GGDEF"/>
    <property type="match status" value="1"/>
</dbReference>
<dbReference type="InterPro" id="IPR000160">
    <property type="entry name" value="GGDEF_dom"/>
</dbReference>
<dbReference type="SMART" id="SM00267">
    <property type="entry name" value="GGDEF"/>
    <property type="match status" value="1"/>
</dbReference>
<gene>
    <name evidence="6" type="ORF">BBP83_05240</name>
</gene>
<dbReference type="OrthoDB" id="9759607at2"/>
<comment type="cofactor">
    <cofactor evidence="1">
        <name>Mg(2+)</name>
        <dbReference type="ChEBI" id="CHEBI:18420"/>
    </cofactor>
</comment>
<dbReference type="SUPFAM" id="SSF55073">
    <property type="entry name" value="Nucleotide cyclase"/>
    <property type="match status" value="1"/>
</dbReference>
<feature type="transmembrane region" description="Helical" evidence="4">
    <location>
        <begin position="279"/>
        <end position="297"/>
    </location>
</feature>
<dbReference type="NCBIfam" id="TIGR00254">
    <property type="entry name" value="GGDEF"/>
    <property type="match status" value="1"/>
</dbReference>
<keyword evidence="4" id="KW-0472">Membrane</keyword>
<accession>A0A1C3CYP8</accession>
<comment type="catalytic activity">
    <reaction evidence="3">
        <text>2 GTP = 3',3'-c-di-GMP + 2 diphosphate</text>
        <dbReference type="Rhea" id="RHEA:24898"/>
        <dbReference type="ChEBI" id="CHEBI:33019"/>
        <dbReference type="ChEBI" id="CHEBI:37565"/>
        <dbReference type="ChEBI" id="CHEBI:58805"/>
        <dbReference type="EC" id="2.7.7.65"/>
    </reaction>
</comment>
<organism evidence="6 7">
    <name type="scientific">Acinetobacter celticus</name>
    <dbReference type="NCBI Taxonomy" id="1891224"/>
    <lineage>
        <taxon>Bacteria</taxon>
        <taxon>Pseudomonadati</taxon>
        <taxon>Pseudomonadota</taxon>
        <taxon>Gammaproteobacteria</taxon>
        <taxon>Moraxellales</taxon>
        <taxon>Moraxellaceae</taxon>
        <taxon>Acinetobacter</taxon>
    </lineage>
</organism>
<sequence length="621" mass="71323">MFYLQDAIRFFWGALLLIVVFLFGQTSVYAQYETAPVSFYQQHLLTVNEVNFSEDESTPLQGQWLFYPKQFLTGTSPAPVFIPKVINLPASFKELTGSNENYGTFVGYFKIPKEFIGRRIGIKIPNQYGAYRVYLNGDFLVRVGEIGKSSAEHVTENAPRIAYFVAENEYFTLAIQASSFSSLHGGLENPMHIGVAKVINRQFQQLMMSIAMVCGAVLGIGLFTILFAVFRGSKVRNSPSIFVFGIFIVFLALHNLFSAPYAYTVFTDINWLWGTRLEYIFTYFAILFFISYIYLLSPRYLHRLIYQIAMLLLTLNISVTLVSVPEVFARLALYCSPFGLVVLINFAYGFYLTLKHHETYSVLNLCAVIFLCITFLNDFLLMMNWIDTVNLSFISTSVYALLIMLQQSRNYAYQTYHTEQLNNNLMELNRLLDQKVQSRTEQLHALNAKLEHQVQTDALTGAYNRRALNAEIQVRFLETQRQHQGTLIFAMLDVDYFKNYNDYYGHLKGDDILRNLVQVISDNLPSSAFLARYGGEEFAVVMQNVPFQVSVELMNTVLDAIRQQGFEHHNRQDHKDFVTVSVGMAFMDRQHRYIDIHALMKAADVKLYEAKHSGRDQLKVI</sequence>
<feature type="domain" description="GGDEF" evidence="5">
    <location>
        <begin position="485"/>
        <end position="621"/>
    </location>
</feature>
<dbReference type="Proteomes" id="UP000186553">
    <property type="component" value="Unassembled WGS sequence"/>
</dbReference>
<evidence type="ECO:0000256" key="2">
    <source>
        <dbReference type="ARBA" id="ARBA00012528"/>
    </source>
</evidence>
<dbReference type="STRING" id="1891224.BBP83_05240"/>